<keyword evidence="4 13" id="KW-0723">Serine/threonine-protein kinase</keyword>
<dbReference type="AlphaFoldDB" id="A0ABD0ZZU8"/>
<evidence type="ECO:0000256" key="6">
    <source>
        <dbReference type="ARBA" id="ARBA00022741"/>
    </source>
</evidence>
<dbReference type="FunFam" id="1.10.510.10:FF:000571">
    <property type="entry name" value="Maternal embryonic leucine zipper kinase"/>
    <property type="match status" value="1"/>
</dbReference>
<accession>A0ABD0ZZU8</accession>
<evidence type="ECO:0000256" key="13">
    <source>
        <dbReference type="RuleBase" id="RU000304"/>
    </source>
</evidence>
<dbReference type="InterPro" id="IPR008271">
    <property type="entry name" value="Ser/Thr_kinase_AS"/>
</dbReference>
<dbReference type="InterPro" id="IPR017441">
    <property type="entry name" value="Protein_kinase_ATP_BS"/>
</dbReference>
<comment type="catalytic activity">
    <reaction evidence="9">
        <text>L-threonyl-[protein] + ATP = O-phospho-L-threonyl-[protein] + ADP + H(+)</text>
        <dbReference type="Rhea" id="RHEA:46608"/>
        <dbReference type="Rhea" id="RHEA-COMP:11060"/>
        <dbReference type="Rhea" id="RHEA-COMP:11605"/>
        <dbReference type="ChEBI" id="CHEBI:15378"/>
        <dbReference type="ChEBI" id="CHEBI:30013"/>
        <dbReference type="ChEBI" id="CHEBI:30616"/>
        <dbReference type="ChEBI" id="CHEBI:61977"/>
        <dbReference type="ChEBI" id="CHEBI:456216"/>
        <dbReference type="EC" id="2.7.11.1"/>
    </reaction>
</comment>
<dbReference type="PROSITE" id="PS50011">
    <property type="entry name" value="PROTEIN_KINASE_DOM"/>
    <property type="match status" value="1"/>
</dbReference>
<dbReference type="InterPro" id="IPR018451">
    <property type="entry name" value="NAF/FISL_domain"/>
</dbReference>
<sequence>MGLFNLKPPQKTSGTVLLGKYELGRKLGSGSFAKVHVARSIESGELVAVKIIDKKKTSEAHMEPRIIREIEAMRRLHNHPNILKIHEVMATKSKIYLIMELATGGELFGKLLRSGRPSESVARRYFQQLLSALSFCHRDGITHRDVKPQNLLLDKEGNLKVCDFGLSALPEHRTSQGLLRTYCGTPAYTAPEVIAMRAYDGAKADAWSCGVVLFVILAGYLPFDDSNIVTMSRKMNRREYRFSSRISRPVRAIIYKLLDPNPTTRMSIETVMGTSWFKKSLKTSDLKSSLFELDRFLVKEAKPSNPITAFDLITMSSGWDLSRMFGRRKRKEKRFTVKVSTKEVVEKTEMIGEKLGFRVEKKEEARVVGLGKGRTVVVVEAVELVEGLVLACVKVVEGVEEEEESHWLELIGEFEKIVLSWQNGDN</sequence>
<evidence type="ECO:0000256" key="9">
    <source>
        <dbReference type="ARBA" id="ARBA00047899"/>
    </source>
</evidence>
<dbReference type="InterPro" id="IPR004041">
    <property type="entry name" value="NAF_dom"/>
</dbReference>
<dbReference type="PANTHER" id="PTHR43895:SF33">
    <property type="entry name" value="PROTEIN KINASE DOMAIN-CONTAINING PROTEIN"/>
    <property type="match status" value="1"/>
</dbReference>
<feature type="binding site" evidence="12">
    <location>
        <position position="50"/>
    </location>
    <ligand>
        <name>ATP</name>
        <dbReference type="ChEBI" id="CHEBI:30616"/>
    </ligand>
</feature>
<keyword evidence="6 12" id="KW-0547">Nucleotide-binding</keyword>
<dbReference type="CDD" id="cd12195">
    <property type="entry name" value="CIPK_C"/>
    <property type="match status" value="1"/>
</dbReference>
<dbReference type="Gene3D" id="3.30.200.20">
    <property type="entry name" value="Phosphorylase Kinase, domain 1"/>
    <property type="match status" value="1"/>
</dbReference>
<feature type="domain" description="NAF" evidence="15">
    <location>
        <begin position="302"/>
        <end position="326"/>
    </location>
</feature>
<dbReference type="PROSITE" id="PS00107">
    <property type="entry name" value="PROTEIN_KINASE_ATP"/>
    <property type="match status" value="1"/>
</dbReference>
<dbReference type="SMART" id="SM00220">
    <property type="entry name" value="S_TKc"/>
    <property type="match status" value="1"/>
</dbReference>
<comment type="cofactor">
    <cofactor evidence="1">
        <name>Mn(2+)</name>
        <dbReference type="ChEBI" id="CHEBI:29035"/>
    </cofactor>
</comment>
<dbReference type="EC" id="2.7.11.1" evidence="3"/>
<evidence type="ECO:0000313" key="17">
    <source>
        <dbReference type="Proteomes" id="UP001558713"/>
    </source>
</evidence>
<dbReference type="SUPFAM" id="SSF56112">
    <property type="entry name" value="Protein kinase-like (PK-like)"/>
    <property type="match status" value="1"/>
</dbReference>
<comment type="caution">
    <text evidence="16">The sequence shown here is derived from an EMBL/GenBank/DDBJ whole genome shotgun (WGS) entry which is preliminary data.</text>
</comment>
<evidence type="ECO:0000256" key="3">
    <source>
        <dbReference type="ARBA" id="ARBA00012513"/>
    </source>
</evidence>
<dbReference type="InterPro" id="IPR011009">
    <property type="entry name" value="Kinase-like_dom_sf"/>
</dbReference>
<protein>
    <recommendedName>
        <fullName evidence="3">non-specific serine/threonine protein kinase</fullName>
        <ecNumber evidence="3">2.7.11.1</ecNumber>
    </recommendedName>
</protein>
<comment type="function">
    <text evidence="11">CIPK serine-threonine protein kinases interact with CBL proteins. Binding of a CBL protein to the regulatory NAF domain of CIPK protein lead to the activation of the kinase in a calcium-dependent manner.</text>
</comment>
<comment type="catalytic activity">
    <reaction evidence="10">
        <text>L-seryl-[protein] + ATP = O-phospho-L-seryl-[protein] + ADP + H(+)</text>
        <dbReference type="Rhea" id="RHEA:17989"/>
        <dbReference type="Rhea" id="RHEA-COMP:9863"/>
        <dbReference type="Rhea" id="RHEA-COMP:11604"/>
        <dbReference type="ChEBI" id="CHEBI:15378"/>
        <dbReference type="ChEBI" id="CHEBI:29999"/>
        <dbReference type="ChEBI" id="CHEBI:30616"/>
        <dbReference type="ChEBI" id="CHEBI:83421"/>
        <dbReference type="ChEBI" id="CHEBI:456216"/>
        <dbReference type="EC" id="2.7.11.1"/>
    </reaction>
</comment>
<dbReference type="Pfam" id="PF00069">
    <property type="entry name" value="Pkinase"/>
    <property type="match status" value="1"/>
</dbReference>
<keyword evidence="7 16" id="KW-0418">Kinase</keyword>
<name>A0ABD0ZZU8_CARAN</name>
<evidence type="ECO:0000256" key="5">
    <source>
        <dbReference type="ARBA" id="ARBA00022679"/>
    </source>
</evidence>
<reference evidence="16 17" key="1">
    <citation type="submission" date="2024-04" db="EMBL/GenBank/DDBJ databases">
        <title>Genome assembly C_amara_ONT_v2.</title>
        <authorList>
            <person name="Yant L."/>
            <person name="Moore C."/>
            <person name="Slenker M."/>
        </authorList>
    </citation>
    <scope>NUCLEOTIDE SEQUENCE [LARGE SCALE GENOMIC DNA]</scope>
    <source>
        <tissue evidence="16">Leaf</tissue>
    </source>
</reference>
<evidence type="ECO:0000256" key="11">
    <source>
        <dbReference type="ARBA" id="ARBA00058225"/>
    </source>
</evidence>
<gene>
    <name evidence="16" type="ORF">V5N11_030292</name>
</gene>
<dbReference type="Gene3D" id="3.30.310.80">
    <property type="entry name" value="Kinase associated domain 1, KA1"/>
    <property type="match status" value="1"/>
</dbReference>
<dbReference type="PROSITE" id="PS00108">
    <property type="entry name" value="PROTEIN_KINASE_ST"/>
    <property type="match status" value="1"/>
</dbReference>
<comment type="similarity">
    <text evidence="2">Belongs to the protein kinase superfamily. CAMK Ser/Thr protein kinase family. SNF1 subfamily.</text>
</comment>
<dbReference type="Gene3D" id="1.10.510.10">
    <property type="entry name" value="Transferase(Phosphotransferase) domain 1"/>
    <property type="match status" value="1"/>
</dbReference>
<dbReference type="GO" id="GO:0004674">
    <property type="term" value="F:protein serine/threonine kinase activity"/>
    <property type="evidence" value="ECO:0007669"/>
    <property type="project" value="UniProtKB-KW"/>
</dbReference>
<evidence type="ECO:0000256" key="7">
    <source>
        <dbReference type="ARBA" id="ARBA00022777"/>
    </source>
</evidence>
<evidence type="ECO:0000256" key="2">
    <source>
        <dbReference type="ARBA" id="ARBA00006234"/>
    </source>
</evidence>
<feature type="domain" description="Protein kinase" evidence="14">
    <location>
        <begin position="21"/>
        <end position="277"/>
    </location>
</feature>
<proteinExistence type="inferred from homology"/>
<dbReference type="PANTHER" id="PTHR43895">
    <property type="entry name" value="CALCIUM/CALMODULIN-DEPENDENT PROTEIN KINASE KINASE-RELATED"/>
    <property type="match status" value="1"/>
</dbReference>
<evidence type="ECO:0000259" key="15">
    <source>
        <dbReference type="PROSITE" id="PS50816"/>
    </source>
</evidence>
<evidence type="ECO:0000256" key="4">
    <source>
        <dbReference type="ARBA" id="ARBA00022527"/>
    </source>
</evidence>
<evidence type="ECO:0000256" key="10">
    <source>
        <dbReference type="ARBA" id="ARBA00048679"/>
    </source>
</evidence>
<dbReference type="Pfam" id="PF03822">
    <property type="entry name" value="NAF"/>
    <property type="match status" value="1"/>
</dbReference>
<keyword evidence="8 12" id="KW-0067">ATP-binding</keyword>
<dbReference type="PROSITE" id="PS50816">
    <property type="entry name" value="NAF"/>
    <property type="match status" value="1"/>
</dbReference>
<keyword evidence="5" id="KW-0808">Transferase</keyword>
<dbReference type="GO" id="GO:0005524">
    <property type="term" value="F:ATP binding"/>
    <property type="evidence" value="ECO:0007669"/>
    <property type="project" value="UniProtKB-UniRule"/>
</dbReference>
<dbReference type="Proteomes" id="UP001558713">
    <property type="component" value="Unassembled WGS sequence"/>
</dbReference>
<evidence type="ECO:0000313" key="16">
    <source>
        <dbReference type="EMBL" id="KAL1200067.1"/>
    </source>
</evidence>
<dbReference type="InterPro" id="IPR000719">
    <property type="entry name" value="Prot_kinase_dom"/>
</dbReference>
<dbReference type="EMBL" id="JBANAX010000633">
    <property type="protein sequence ID" value="KAL1200067.1"/>
    <property type="molecule type" value="Genomic_DNA"/>
</dbReference>
<dbReference type="FunFam" id="3.30.200.20:FF:000627">
    <property type="entry name" value="Non-specific serine/threonine protein kinase"/>
    <property type="match status" value="1"/>
</dbReference>
<evidence type="ECO:0000256" key="8">
    <source>
        <dbReference type="ARBA" id="ARBA00022840"/>
    </source>
</evidence>
<evidence type="ECO:0000256" key="1">
    <source>
        <dbReference type="ARBA" id="ARBA00001936"/>
    </source>
</evidence>
<evidence type="ECO:0000256" key="12">
    <source>
        <dbReference type="PROSITE-ProRule" id="PRU10141"/>
    </source>
</evidence>
<keyword evidence="17" id="KW-1185">Reference proteome</keyword>
<organism evidence="16 17">
    <name type="scientific">Cardamine amara subsp. amara</name>
    <dbReference type="NCBI Taxonomy" id="228776"/>
    <lineage>
        <taxon>Eukaryota</taxon>
        <taxon>Viridiplantae</taxon>
        <taxon>Streptophyta</taxon>
        <taxon>Embryophyta</taxon>
        <taxon>Tracheophyta</taxon>
        <taxon>Spermatophyta</taxon>
        <taxon>Magnoliopsida</taxon>
        <taxon>eudicotyledons</taxon>
        <taxon>Gunneridae</taxon>
        <taxon>Pentapetalae</taxon>
        <taxon>rosids</taxon>
        <taxon>malvids</taxon>
        <taxon>Brassicales</taxon>
        <taxon>Brassicaceae</taxon>
        <taxon>Cardamineae</taxon>
        <taxon>Cardamine</taxon>
    </lineage>
</organism>
<evidence type="ECO:0000259" key="14">
    <source>
        <dbReference type="PROSITE" id="PS50011"/>
    </source>
</evidence>